<dbReference type="InterPro" id="IPR019734">
    <property type="entry name" value="TPR_rpt"/>
</dbReference>
<dbReference type="SUPFAM" id="SSF48452">
    <property type="entry name" value="TPR-like"/>
    <property type="match status" value="1"/>
</dbReference>
<dbReference type="Pfam" id="PF13424">
    <property type="entry name" value="TPR_12"/>
    <property type="match status" value="1"/>
</dbReference>
<dbReference type="PROSITE" id="PS50005">
    <property type="entry name" value="TPR"/>
    <property type="match status" value="1"/>
</dbReference>
<evidence type="ECO:0000256" key="1">
    <source>
        <dbReference type="PROSITE-ProRule" id="PRU00339"/>
    </source>
</evidence>
<dbReference type="Pfam" id="PF13176">
    <property type="entry name" value="TPR_7"/>
    <property type="match status" value="1"/>
</dbReference>
<name>A0A1I1K218_9ACTN</name>
<dbReference type="AlphaFoldDB" id="A0A1I1K218"/>
<dbReference type="SMART" id="SM00028">
    <property type="entry name" value="TPR"/>
    <property type="match status" value="3"/>
</dbReference>
<keyword evidence="3" id="KW-1185">Reference proteome</keyword>
<dbReference type="STRING" id="910347.SAMN05421773_10443"/>
<evidence type="ECO:0000313" key="3">
    <source>
        <dbReference type="Proteomes" id="UP000199207"/>
    </source>
</evidence>
<dbReference type="Proteomes" id="UP000199207">
    <property type="component" value="Unassembled WGS sequence"/>
</dbReference>
<organism evidence="2 3">
    <name type="scientific">Streptomyces aidingensis</name>
    <dbReference type="NCBI Taxonomy" id="910347"/>
    <lineage>
        <taxon>Bacteria</taxon>
        <taxon>Bacillati</taxon>
        <taxon>Actinomycetota</taxon>
        <taxon>Actinomycetes</taxon>
        <taxon>Kitasatosporales</taxon>
        <taxon>Streptomycetaceae</taxon>
        <taxon>Streptomyces</taxon>
    </lineage>
</organism>
<accession>A0A1I1K218</accession>
<proteinExistence type="predicted"/>
<dbReference type="EMBL" id="FOLM01000004">
    <property type="protein sequence ID" value="SFC54551.1"/>
    <property type="molecule type" value="Genomic_DNA"/>
</dbReference>
<reference evidence="2 3" key="1">
    <citation type="submission" date="2016-10" db="EMBL/GenBank/DDBJ databases">
        <authorList>
            <person name="de Groot N.N."/>
        </authorList>
    </citation>
    <scope>NUCLEOTIDE SEQUENCE [LARGE SCALE GENOMIC DNA]</scope>
    <source>
        <strain evidence="2 3">CGMCC 4.5739</strain>
    </source>
</reference>
<dbReference type="Gene3D" id="1.25.40.10">
    <property type="entry name" value="Tetratricopeptide repeat domain"/>
    <property type="match status" value="1"/>
</dbReference>
<keyword evidence="1" id="KW-0802">TPR repeat</keyword>
<evidence type="ECO:0000313" key="2">
    <source>
        <dbReference type="EMBL" id="SFC54551.1"/>
    </source>
</evidence>
<sequence length="172" mass="19058">MVFDERLRMVPADGPAYRLAAARTGRALEEERRRGAVTVRSLRRAGTCRLVLRELTAARELFSEAAVLAARLGDVRGEAAALIGLGDAYRYGEDHPEAEPCYRKALRLAHESCPELVDFALQHLAQFRMDTGDPDTAEKLLIEALELRQAKGDPELIAATERALERCESLRG</sequence>
<protein>
    <submittedName>
        <fullName evidence="2">Tetratricopeptide repeat-containing protein</fullName>
    </submittedName>
</protein>
<gene>
    <name evidence="2" type="ORF">SAMN05421773_10443</name>
</gene>
<feature type="repeat" description="TPR" evidence="1">
    <location>
        <begin position="79"/>
        <end position="112"/>
    </location>
</feature>
<dbReference type="InterPro" id="IPR011990">
    <property type="entry name" value="TPR-like_helical_dom_sf"/>
</dbReference>